<keyword evidence="2" id="KW-1185">Reference proteome</keyword>
<proteinExistence type="predicted"/>
<evidence type="ECO:0000313" key="1">
    <source>
        <dbReference type="EMBL" id="KYC41446.1"/>
    </source>
</evidence>
<evidence type="ECO:0000313" key="2">
    <source>
        <dbReference type="Proteomes" id="UP000076925"/>
    </source>
</evidence>
<comment type="caution">
    <text evidence="1">The sequence shown here is derived from an EMBL/GenBank/DDBJ whole genome shotgun (WGS) entry which is preliminary data.</text>
</comment>
<gene>
    <name evidence="1" type="ORF">WA1_22410</name>
</gene>
<dbReference type="RefSeq" id="WP_017744455.1">
    <property type="nucleotide sequence ID" value="NZ_KQ976354.1"/>
</dbReference>
<dbReference type="STRING" id="128403.WA1_22410"/>
<dbReference type="Proteomes" id="UP000076925">
    <property type="component" value="Unassembled WGS sequence"/>
</dbReference>
<organism evidence="1 2">
    <name type="scientific">Scytonema hofmannii PCC 7110</name>
    <dbReference type="NCBI Taxonomy" id="128403"/>
    <lineage>
        <taxon>Bacteria</taxon>
        <taxon>Bacillati</taxon>
        <taxon>Cyanobacteriota</taxon>
        <taxon>Cyanophyceae</taxon>
        <taxon>Nostocales</taxon>
        <taxon>Scytonemataceae</taxon>
        <taxon>Scytonema</taxon>
    </lineage>
</organism>
<dbReference type="AlphaFoldDB" id="A0A139X9U7"/>
<accession>A0A139X9U7</accession>
<sequence>MTTNLIKNITRPSDLEPLTQIVSGLIGETCWKASLSYGDELTLHIGERIPYSQKSMIGKEKGAWILGTQATQWQVDSPSEAIVTSEDDSEIIKQRLDTIENNAIAAVEINYQNLGLSITFNNKYKLIVLPNNEDDEEDIDLPYWEIFTPYQMVLKVGSGSKWSYTSSNSISLAL</sequence>
<reference evidence="1 2" key="1">
    <citation type="journal article" date="2013" name="Genome Biol. Evol.">
        <title>Genomes of Stigonematalean cyanobacteria (subsection V) and the evolution of oxygenic photosynthesis from prokaryotes to plastids.</title>
        <authorList>
            <person name="Dagan T."/>
            <person name="Roettger M."/>
            <person name="Stucken K."/>
            <person name="Landan G."/>
            <person name="Koch R."/>
            <person name="Major P."/>
            <person name="Gould S.B."/>
            <person name="Goremykin V.V."/>
            <person name="Rippka R."/>
            <person name="Tandeau de Marsac N."/>
            <person name="Gugger M."/>
            <person name="Lockhart P.J."/>
            <person name="Allen J.F."/>
            <person name="Brune I."/>
            <person name="Maus I."/>
            <person name="Puhler A."/>
            <person name="Martin W.F."/>
        </authorList>
    </citation>
    <scope>NUCLEOTIDE SEQUENCE [LARGE SCALE GENOMIC DNA]</scope>
    <source>
        <strain evidence="1 2">PCC 7110</strain>
    </source>
</reference>
<dbReference type="EMBL" id="ANNX02000021">
    <property type="protein sequence ID" value="KYC41446.1"/>
    <property type="molecule type" value="Genomic_DNA"/>
</dbReference>
<protein>
    <submittedName>
        <fullName evidence="1">Uncharacterized protein</fullName>
    </submittedName>
</protein>
<dbReference type="OrthoDB" id="5185189at2"/>
<name>A0A139X9U7_9CYAN</name>